<accession>A0ABU1PSG9</accession>
<feature type="region of interest" description="Disordered" evidence="1">
    <location>
        <begin position="87"/>
        <end position="156"/>
    </location>
</feature>
<proteinExistence type="predicted"/>
<reference evidence="2 3" key="1">
    <citation type="submission" date="2023-07" db="EMBL/GenBank/DDBJ databases">
        <title>Sequencing the genomes of 1000 actinobacteria strains.</title>
        <authorList>
            <person name="Klenk H.-P."/>
        </authorList>
    </citation>
    <scope>NUCLEOTIDE SEQUENCE [LARGE SCALE GENOMIC DNA]</scope>
    <source>
        <strain evidence="2 3">DSM 43749</strain>
    </source>
</reference>
<dbReference type="RefSeq" id="WP_310306436.1">
    <property type="nucleotide sequence ID" value="NZ_BAAAXB010000001.1"/>
</dbReference>
<sequence>MAAQVRAACAKGGQARTALEQAEDLAQEAHGILARALEGARHLGADGEQVLAAFTRVVDACKGHYWPLLNEAVKAAESYAARLAAEGMPDPASTAQRPAQSPAQPSRRSSARQAESDDPLVIPNERIEALRQELPPPVVRGSGQKTHGRWIGPDGTVRDIVSGEDSRTDLVNAQLVAKGWEDGTTRDSDIEMKLAAHMVENEVRHATVIINNAPCKGRLSCDTLVPILLPKGATLTVHGVTPTGIRTRIRYTGGAEPWWL</sequence>
<protein>
    <recommendedName>
        <fullName evidence="4">Nucleic acid/nucleotide deaminase of polymorphic system toxin</fullName>
    </recommendedName>
</protein>
<name>A0ABU1PSG9_9PSEU</name>
<dbReference type="Pfam" id="PF14428">
    <property type="entry name" value="DddA-like"/>
    <property type="match status" value="1"/>
</dbReference>
<dbReference type="InterPro" id="IPR032724">
    <property type="entry name" value="SCP1.201-like"/>
</dbReference>
<keyword evidence="3" id="KW-1185">Reference proteome</keyword>
<dbReference type="EMBL" id="JAVDSG010000001">
    <property type="protein sequence ID" value="MDR6593592.1"/>
    <property type="molecule type" value="Genomic_DNA"/>
</dbReference>
<comment type="caution">
    <text evidence="2">The sequence shown here is derived from an EMBL/GenBank/DDBJ whole genome shotgun (WGS) entry which is preliminary data.</text>
</comment>
<evidence type="ECO:0000313" key="3">
    <source>
        <dbReference type="Proteomes" id="UP001268819"/>
    </source>
</evidence>
<evidence type="ECO:0008006" key="4">
    <source>
        <dbReference type="Google" id="ProtNLM"/>
    </source>
</evidence>
<organism evidence="2 3">
    <name type="scientific">Saccharothrix longispora</name>
    <dbReference type="NCBI Taxonomy" id="33920"/>
    <lineage>
        <taxon>Bacteria</taxon>
        <taxon>Bacillati</taxon>
        <taxon>Actinomycetota</taxon>
        <taxon>Actinomycetes</taxon>
        <taxon>Pseudonocardiales</taxon>
        <taxon>Pseudonocardiaceae</taxon>
        <taxon>Saccharothrix</taxon>
    </lineage>
</organism>
<dbReference type="Proteomes" id="UP001268819">
    <property type="component" value="Unassembled WGS sequence"/>
</dbReference>
<evidence type="ECO:0000313" key="2">
    <source>
        <dbReference type="EMBL" id="MDR6593592.1"/>
    </source>
</evidence>
<feature type="compositionally biased region" description="Low complexity" evidence="1">
    <location>
        <begin position="87"/>
        <end position="113"/>
    </location>
</feature>
<gene>
    <name evidence="2" type="ORF">J2S66_001976</name>
</gene>
<evidence type="ECO:0000256" key="1">
    <source>
        <dbReference type="SAM" id="MobiDB-lite"/>
    </source>
</evidence>